<dbReference type="InterPro" id="IPR013783">
    <property type="entry name" value="Ig-like_fold"/>
</dbReference>
<dbReference type="PROSITE" id="PS51127">
    <property type="entry name" value="BIG1"/>
    <property type="match status" value="1"/>
</dbReference>
<dbReference type="RefSeq" id="WP_029096661.1">
    <property type="nucleotide sequence ID" value="NZ_PDDX01000001.1"/>
</dbReference>
<keyword evidence="5" id="KW-1185">Reference proteome</keyword>
<feature type="domain" description="Big-1" evidence="3">
    <location>
        <begin position="240"/>
        <end position="331"/>
    </location>
</feature>
<evidence type="ECO:0000256" key="2">
    <source>
        <dbReference type="SAM" id="SignalP"/>
    </source>
</evidence>
<protein>
    <submittedName>
        <fullName evidence="4">Heme utilization protein</fullName>
    </submittedName>
</protein>
<dbReference type="Gene3D" id="2.60.40.2700">
    <property type="match status" value="1"/>
</dbReference>
<accession>A0A2C6DJ42</accession>
<dbReference type="SMART" id="SM00634">
    <property type="entry name" value="BID_1"/>
    <property type="match status" value="2"/>
</dbReference>
<dbReference type="EMBL" id="PDDX01000001">
    <property type="protein sequence ID" value="PHI28821.1"/>
    <property type="molecule type" value="Genomic_DNA"/>
</dbReference>
<evidence type="ECO:0000313" key="4">
    <source>
        <dbReference type="EMBL" id="PHI28821.1"/>
    </source>
</evidence>
<dbReference type="InterPro" id="IPR051715">
    <property type="entry name" value="Intimin-Invasin_domain"/>
</dbReference>
<comment type="similarity">
    <text evidence="1">Belongs to the intimin/invasin family.</text>
</comment>
<evidence type="ECO:0000259" key="3">
    <source>
        <dbReference type="PROSITE" id="PS51127"/>
    </source>
</evidence>
<dbReference type="InterPro" id="IPR016187">
    <property type="entry name" value="CTDL_fold"/>
</dbReference>
<dbReference type="Pfam" id="PF02369">
    <property type="entry name" value="Big_1"/>
    <property type="match status" value="2"/>
</dbReference>
<name>A0A2C6DJ42_9GAMM</name>
<dbReference type="STRING" id="1111728.GCA_000427805_02514"/>
<dbReference type="Gene3D" id="2.60.40.1080">
    <property type="match status" value="1"/>
</dbReference>
<reference evidence="5" key="1">
    <citation type="submission" date="2017-09" db="EMBL/GenBank/DDBJ databases">
        <title>FDA dAtabase for Regulatory Grade micrObial Sequences (FDA-ARGOS): Supporting development and validation of Infectious Disease Dx tests.</title>
        <authorList>
            <person name="Minogue T."/>
            <person name="Wolcott M."/>
            <person name="Wasieloski L."/>
            <person name="Aguilar W."/>
            <person name="Moore D."/>
            <person name="Tallon L."/>
            <person name="Sadzewicz L."/>
            <person name="Ott S."/>
            <person name="Zhao X."/>
            <person name="Nagaraj S."/>
            <person name="Vavikolanu K."/>
            <person name="Aluvathingal J."/>
            <person name="Nadendla S."/>
            <person name="Sichtig H."/>
        </authorList>
    </citation>
    <scope>NUCLEOTIDE SEQUENCE [LARGE SCALE GENOMIC DNA]</scope>
    <source>
        <strain evidence="5">FDAARGOS_387</strain>
    </source>
</reference>
<sequence>MRHCSCLFNGLLFNLLVTLLATASLSVHAVQQSTMPVQGRAPTSTLSVNTIKPQVGDVITVTPSFNDADGDAELGTTYQWMLDGVIIDGETTPNYTLHLSDIFAGRELNVIVIPQTDPNITEPSVGLPVQLPGPINIKWQRGLLSLEWVEAPLGAVADGQAVNTVRATVQYLDGTPAVGSAVLFEADNLGTIVTSLPSGGDGVAIARVTNVIAGTTQVTARVDEDSKSINTVFMAGPVESVHAEVTQNNAVANGSDDNRVQVNVKDSHSNNIVGETVNFTATNGVTLLSTQGQSDAQGEVTVALTSNAAVTSDVTATTSNGMADTVTVGFFNEIQLTHILVNGVSFSVNDSFPETGFTGAEFQLVIGENPAENTDYHWESDQNWVSVDNRGNVRLNQEPNSANNTVTITAKHIESNSLLSYRFTTRRWFRNNGSVIMNIMSAEAWCGSQENGYTIPDASQMTDRVPDLPTGSHRDANGKLWNEWGAMNRYANGWFSGNYWVNELTSDGSARHYVYLGNGSLFSFPLDGSTYVTCSVAL</sequence>
<dbReference type="InterPro" id="IPR048658">
    <property type="entry name" value="Invasin_D4"/>
</dbReference>
<dbReference type="OrthoDB" id="8320584at2"/>
<dbReference type="InterPro" id="IPR016186">
    <property type="entry name" value="C-type_lectin-like/link_sf"/>
</dbReference>
<dbReference type="InterPro" id="IPR008964">
    <property type="entry name" value="Invasin/intimin_cell_adhesion"/>
</dbReference>
<dbReference type="PANTHER" id="PTHR39576:SF2">
    <property type="entry name" value="ATTACHING AND EFFACING PROTEIN HOMOLOG-RELATED"/>
    <property type="match status" value="1"/>
</dbReference>
<keyword evidence="2" id="KW-0732">Signal</keyword>
<dbReference type="SUPFAM" id="SSF56436">
    <property type="entry name" value="C-type lectin-like"/>
    <property type="match status" value="1"/>
</dbReference>
<dbReference type="Proteomes" id="UP000224974">
    <property type="component" value="Unassembled WGS sequence"/>
</dbReference>
<dbReference type="GO" id="GO:0009279">
    <property type="term" value="C:cell outer membrane"/>
    <property type="evidence" value="ECO:0007669"/>
    <property type="project" value="TreeGrafter"/>
</dbReference>
<dbReference type="AlphaFoldDB" id="A0A2C6DJ42"/>
<feature type="chain" id="PRO_5012451594" evidence="2">
    <location>
        <begin position="30"/>
        <end position="538"/>
    </location>
</feature>
<dbReference type="Pfam" id="PF21764">
    <property type="entry name" value="Invasin_D4"/>
    <property type="match status" value="1"/>
</dbReference>
<comment type="caution">
    <text evidence="4">The sequence shown here is derived from an EMBL/GenBank/DDBJ whole genome shotgun (WGS) entry which is preliminary data.</text>
</comment>
<evidence type="ECO:0000313" key="5">
    <source>
        <dbReference type="Proteomes" id="UP000224974"/>
    </source>
</evidence>
<dbReference type="SUPFAM" id="SSF49373">
    <property type="entry name" value="Invasin/intimin cell-adhesion fragments"/>
    <property type="match status" value="3"/>
</dbReference>
<dbReference type="Gene3D" id="3.10.100.10">
    <property type="entry name" value="Mannose-Binding Protein A, subunit A"/>
    <property type="match status" value="1"/>
</dbReference>
<feature type="signal peptide" evidence="2">
    <location>
        <begin position="1"/>
        <end position="29"/>
    </location>
</feature>
<evidence type="ECO:0000256" key="1">
    <source>
        <dbReference type="ARBA" id="ARBA00010116"/>
    </source>
</evidence>
<dbReference type="PANTHER" id="PTHR39576">
    <property type="entry name" value="ATTACHING AND EFFACING PROTEIN HOMOLOG-RELATED-RELATED"/>
    <property type="match status" value="1"/>
</dbReference>
<dbReference type="Gene3D" id="2.60.40.10">
    <property type="entry name" value="Immunoglobulins"/>
    <property type="match status" value="2"/>
</dbReference>
<organism evidence="4 5">
    <name type="scientific">Budvicia aquatica</name>
    <dbReference type="NCBI Taxonomy" id="82979"/>
    <lineage>
        <taxon>Bacteria</taxon>
        <taxon>Pseudomonadati</taxon>
        <taxon>Pseudomonadota</taxon>
        <taxon>Gammaproteobacteria</taxon>
        <taxon>Enterobacterales</taxon>
        <taxon>Budviciaceae</taxon>
        <taxon>Budvicia</taxon>
    </lineage>
</organism>
<proteinExistence type="inferred from homology"/>
<gene>
    <name evidence="4" type="ORF">CRN84_05600</name>
</gene>
<dbReference type="InterPro" id="IPR003344">
    <property type="entry name" value="Big_1_dom"/>
</dbReference>